<dbReference type="Pfam" id="PF23598">
    <property type="entry name" value="LRR_14"/>
    <property type="match status" value="1"/>
</dbReference>
<evidence type="ECO:0000256" key="1">
    <source>
        <dbReference type="ARBA" id="ARBA00022614"/>
    </source>
</evidence>
<evidence type="ECO:0000256" key="2">
    <source>
        <dbReference type="ARBA" id="ARBA00022729"/>
    </source>
</evidence>
<feature type="domain" description="Disease resistance R13L4/SHOC-2-like LRR" evidence="6">
    <location>
        <begin position="65"/>
        <end position="158"/>
    </location>
</feature>
<evidence type="ECO:0000259" key="6">
    <source>
        <dbReference type="Pfam" id="PF23598"/>
    </source>
</evidence>
<dbReference type="InterPro" id="IPR032675">
    <property type="entry name" value="LRR_dom_sf"/>
</dbReference>
<dbReference type="Gene3D" id="3.80.10.10">
    <property type="entry name" value="Ribonuclease Inhibitor"/>
    <property type="match status" value="1"/>
</dbReference>
<gene>
    <name evidence="7" type="ORF">AXG93_1330s1020</name>
</gene>
<dbReference type="AlphaFoldDB" id="A0A176VUA2"/>
<dbReference type="EMBL" id="LVLJ01002695">
    <property type="protein sequence ID" value="OAE23993.1"/>
    <property type="molecule type" value="Genomic_DNA"/>
</dbReference>
<dbReference type="SUPFAM" id="SSF52058">
    <property type="entry name" value="L domain-like"/>
    <property type="match status" value="1"/>
</dbReference>
<feature type="domain" description="Leucine-rich repeat-containing N-terminal plant-type" evidence="5">
    <location>
        <begin position="28"/>
        <end position="53"/>
    </location>
</feature>
<evidence type="ECO:0000313" key="7">
    <source>
        <dbReference type="EMBL" id="OAE23993.1"/>
    </source>
</evidence>
<evidence type="ECO:0000259" key="5">
    <source>
        <dbReference type="Pfam" id="PF08263"/>
    </source>
</evidence>
<feature type="chain" id="PRO_5008052045" evidence="4">
    <location>
        <begin position="28"/>
        <end position="201"/>
    </location>
</feature>
<name>A0A176VUA2_MARPO</name>
<dbReference type="InterPro" id="IPR013210">
    <property type="entry name" value="LRR_N_plant-typ"/>
</dbReference>
<organism evidence="7 8">
    <name type="scientific">Marchantia polymorpha subsp. ruderalis</name>
    <dbReference type="NCBI Taxonomy" id="1480154"/>
    <lineage>
        <taxon>Eukaryota</taxon>
        <taxon>Viridiplantae</taxon>
        <taxon>Streptophyta</taxon>
        <taxon>Embryophyta</taxon>
        <taxon>Marchantiophyta</taxon>
        <taxon>Marchantiopsida</taxon>
        <taxon>Marchantiidae</taxon>
        <taxon>Marchantiales</taxon>
        <taxon>Marchantiaceae</taxon>
        <taxon>Marchantia</taxon>
    </lineage>
</organism>
<dbReference type="InterPro" id="IPR055414">
    <property type="entry name" value="LRR_R13L4/SHOC2-like"/>
</dbReference>
<evidence type="ECO:0000313" key="8">
    <source>
        <dbReference type="Proteomes" id="UP000077202"/>
    </source>
</evidence>
<dbReference type="PANTHER" id="PTHR48065">
    <property type="entry name" value="OS10G0469600 PROTEIN"/>
    <property type="match status" value="1"/>
</dbReference>
<dbReference type="Pfam" id="PF08263">
    <property type="entry name" value="LRRNT_2"/>
    <property type="match status" value="1"/>
</dbReference>
<proteinExistence type="predicted"/>
<keyword evidence="2 4" id="KW-0732">Signal</keyword>
<dbReference type="FunFam" id="3.80.10.10:FF:000024">
    <property type="entry name" value="Somatic embryogenesis receptor kinase 1"/>
    <property type="match status" value="1"/>
</dbReference>
<dbReference type="Proteomes" id="UP000077202">
    <property type="component" value="Unassembled WGS sequence"/>
</dbReference>
<protein>
    <submittedName>
        <fullName evidence="7">Uncharacterized protein</fullName>
    </submittedName>
</protein>
<sequence length="201" mass="22009">MERKSGTMVGVMVVGFLLLAELPYIVADYQGDALFALRRNLKDPANVLQSWDPTLVIRVDLGNAGLSGSLVPELGNLHSLQYLELSKNKLDGTIPQELGKLKNLVSLDLYYNNFTGEIPSSLGELKSLVFLRVNNNKLSGRIPNELTRLPNLKVVDFSSNNFCGTFPTSGSFARFSSKSFENNPSLNGPELLGAPYDSTCH</sequence>
<keyword evidence="3" id="KW-0677">Repeat</keyword>
<feature type="signal peptide" evidence="4">
    <location>
        <begin position="1"/>
        <end position="27"/>
    </location>
</feature>
<comment type="caution">
    <text evidence="7">The sequence shown here is derived from an EMBL/GenBank/DDBJ whole genome shotgun (WGS) entry which is preliminary data.</text>
</comment>
<keyword evidence="8" id="KW-1185">Reference proteome</keyword>
<reference evidence="7" key="1">
    <citation type="submission" date="2016-03" db="EMBL/GenBank/DDBJ databases">
        <title>Mechanisms controlling the formation of the plant cell surface in tip-growing cells are functionally conserved among land plants.</title>
        <authorList>
            <person name="Honkanen S."/>
            <person name="Jones V.A."/>
            <person name="Morieri G."/>
            <person name="Champion C."/>
            <person name="Hetherington A.J."/>
            <person name="Kelly S."/>
            <person name="Saint-Marcoux D."/>
            <person name="Proust H."/>
            <person name="Prescott H."/>
            <person name="Dolan L."/>
        </authorList>
    </citation>
    <scope>NUCLEOTIDE SEQUENCE [LARGE SCALE GENOMIC DNA]</scope>
    <source>
        <tissue evidence="7">Whole gametophyte</tissue>
    </source>
</reference>
<evidence type="ECO:0000256" key="4">
    <source>
        <dbReference type="SAM" id="SignalP"/>
    </source>
</evidence>
<evidence type="ECO:0000256" key="3">
    <source>
        <dbReference type="ARBA" id="ARBA00022737"/>
    </source>
</evidence>
<keyword evidence="1" id="KW-0433">Leucine-rich repeat</keyword>
<accession>A0A176VUA2</accession>